<organism evidence="8">
    <name type="scientific">freshwater metagenome</name>
    <dbReference type="NCBI Taxonomy" id="449393"/>
    <lineage>
        <taxon>unclassified sequences</taxon>
        <taxon>metagenomes</taxon>
        <taxon>ecological metagenomes</taxon>
    </lineage>
</organism>
<dbReference type="CDD" id="cd02440">
    <property type="entry name" value="AdoMet_MTases"/>
    <property type="match status" value="1"/>
</dbReference>
<evidence type="ECO:0000256" key="3">
    <source>
        <dbReference type="ARBA" id="ARBA00022603"/>
    </source>
</evidence>
<dbReference type="Pfam" id="PF00398">
    <property type="entry name" value="RrnaAD"/>
    <property type="match status" value="1"/>
</dbReference>
<evidence type="ECO:0000313" key="8">
    <source>
        <dbReference type="EMBL" id="CAB4791494.1"/>
    </source>
</evidence>
<proteinExistence type="inferred from homology"/>
<sequence>MTLGRTQAAAQLESRGLSPRRSLGQNFVVDANTVRRIARLAGVGPGDHVVEVGAGLGSLTLALAETGAQVLAVEIDQHLIPILQQNTESCTDVTVRHADAMDLDWHALLAGSPSWTLVANLPYNVATPLIADILDLVPEIKTLLVMVQKEVGERLVAAARSEAYGAVSVKVAYWATSALVGLVPPSVFLPRPNVDSALVRIDRRSEPAIGPEVDREGLFALVRTGFGQRRKMLRRSLSGLVDAEAFERAGVEPTARAEELDVFAWGRLAAAAAAAPTGVDAS</sequence>
<dbReference type="InterPro" id="IPR023165">
    <property type="entry name" value="rRNA_Ade_diMease-like_C"/>
</dbReference>
<evidence type="ECO:0000256" key="6">
    <source>
        <dbReference type="ARBA" id="ARBA00022884"/>
    </source>
</evidence>
<keyword evidence="6" id="KW-0694">RNA-binding</keyword>
<protein>
    <submittedName>
        <fullName evidence="8">Unannotated protein</fullName>
    </submittedName>
</protein>
<dbReference type="FunFam" id="1.10.8.100:FF:000001">
    <property type="entry name" value="Ribosomal RNA small subunit methyltransferase A"/>
    <property type="match status" value="1"/>
</dbReference>
<dbReference type="Gene3D" id="1.10.8.100">
    <property type="entry name" value="Ribosomal RNA adenine dimethylase-like, domain 2"/>
    <property type="match status" value="1"/>
</dbReference>
<dbReference type="FunFam" id="3.40.50.150:FF:000023">
    <property type="entry name" value="Ribosomal RNA small subunit methyltransferase A"/>
    <property type="match status" value="1"/>
</dbReference>
<evidence type="ECO:0000256" key="4">
    <source>
        <dbReference type="ARBA" id="ARBA00022679"/>
    </source>
</evidence>
<dbReference type="InterPro" id="IPR020598">
    <property type="entry name" value="rRNA_Ade_methylase_Trfase_N"/>
</dbReference>
<dbReference type="InterPro" id="IPR011530">
    <property type="entry name" value="rRNA_adenine_dimethylase"/>
</dbReference>
<dbReference type="InterPro" id="IPR001737">
    <property type="entry name" value="KsgA/Erm"/>
</dbReference>
<evidence type="ECO:0000256" key="5">
    <source>
        <dbReference type="ARBA" id="ARBA00022691"/>
    </source>
</evidence>
<dbReference type="AlphaFoldDB" id="A0A6J6X7S7"/>
<dbReference type="PANTHER" id="PTHR11727:SF7">
    <property type="entry name" value="DIMETHYLADENOSINE TRANSFERASE-RELATED"/>
    <property type="match status" value="1"/>
</dbReference>
<dbReference type="SMART" id="SM00650">
    <property type="entry name" value="rADc"/>
    <property type="match status" value="1"/>
</dbReference>
<dbReference type="HAMAP" id="MF_00607">
    <property type="entry name" value="16SrRNA_methyltr_A"/>
    <property type="match status" value="1"/>
</dbReference>
<dbReference type="GO" id="GO:0000179">
    <property type="term" value="F:rRNA (adenine-N6,N6-)-dimethyltransferase activity"/>
    <property type="evidence" value="ECO:0007669"/>
    <property type="project" value="InterPro"/>
</dbReference>
<dbReference type="GO" id="GO:0005829">
    <property type="term" value="C:cytosol"/>
    <property type="evidence" value="ECO:0007669"/>
    <property type="project" value="TreeGrafter"/>
</dbReference>
<dbReference type="EMBL" id="CAFAAJ010000013">
    <property type="protein sequence ID" value="CAB4791494.1"/>
    <property type="molecule type" value="Genomic_DNA"/>
</dbReference>
<name>A0A6J6X7S7_9ZZZZ</name>
<keyword evidence="2" id="KW-0698">rRNA processing</keyword>
<keyword evidence="3" id="KW-0489">Methyltransferase</keyword>
<dbReference type="Gene3D" id="3.40.50.150">
    <property type="entry name" value="Vaccinia Virus protein VP39"/>
    <property type="match status" value="1"/>
</dbReference>
<evidence type="ECO:0000259" key="7">
    <source>
        <dbReference type="SMART" id="SM00650"/>
    </source>
</evidence>
<evidence type="ECO:0000256" key="1">
    <source>
        <dbReference type="ARBA" id="ARBA00022490"/>
    </source>
</evidence>
<reference evidence="8" key="1">
    <citation type="submission" date="2020-05" db="EMBL/GenBank/DDBJ databases">
        <authorList>
            <person name="Chiriac C."/>
            <person name="Salcher M."/>
            <person name="Ghai R."/>
            <person name="Kavagutti S V."/>
        </authorList>
    </citation>
    <scope>NUCLEOTIDE SEQUENCE</scope>
</reference>
<dbReference type="InterPro" id="IPR029063">
    <property type="entry name" value="SAM-dependent_MTases_sf"/>
</dbReference>
<dbReference type="PROSITE" id="PS01131">
    <property type="entry name" value="RRNA_A_DIMETH"/>
    <property type="match status" value="1"/>
</dbReference>
<keyword evidence="1" id="KW-0963">Cytoplasm</keyword>
<evidence type="ECO:0000313" key="9">
    <source>
        <dbReference type="EMBL" id="CAB5006115.1"/>
    </source>
</evidence>
<dbReference type="NCBIfam" id="TIGR00755">
    <property type="entry name" value="ksgA"/>
    <property type="match status" value="1"/>
</dbReference>
<keyword evidence="4" id="KW-0808">Transferase</keyword>
<dbReference type="GO" id="GO:0003723">
    <property type="term" value="F:RNA binding"/>
    <property type="evidence" value="ECO:0007669"/>
    <property type="project" value="UniProtKB-KW"/>
</dbReference>
<dbReference type="InterPro" id="IPR020596">
    <property type="entry name" value="rRNA_Ade_Mease_Trfase_CS"/>
</dbReference>
<dbReference type="PANTHER" id="PTHR11727">
    <property type="entry name" value="DIMETHYLADENOSINE TRANSFERASE"/>
    <property type="match status" value="1"/>
</dbReference>
<dbReference type="SUPFAM" id="SSF53335">
    <property type="entry name" value="S-adenosyl-L-methionine-dependent methyltransferases"/>
    <property type="match status" value="1"/>
</dbReference>
<dbReference type="PROSITE" id="PS51689">
    <property type="entry name" value="SAM_RNA_A_N6_MT"/>
    <property type="match status" value="1"/>
</dbReference>
<evidence type="ECO:0000256" key="2">
    <source>
        <dbReference type="ARBA" id="ARBA00022552"/>
    </source>
</evidence>
<keyword evidence="5" id="KW-0949">S-adenosyl-L-methionine</keyword>
<dbReference type="EMBL" id="CAFBON010000275">
    <property type="protein sequence ID" value="CAB5006115.1"/>
    <property type="molecule type" value="Genomic_DNA"/>
</dbReference>
<gene>
    <name evidence="8" type="ORF">UFOPK3001_00309</name>
    <name evidence="9" type="ORF">UFOPK3954_02057</name>
</gene>
<accession>A0A6J6X7S7</accession>
<feature type="domain" description="Ribosomal RNA adenine methylase transferase N-terminal" evidence="7">
    <location>
        <begin position="33"/>
        <end position="205"/>
    </location>
</feature>